<accession>A0A261RB27</accession>
<keyword evidence="3" id="KW-0808">Transferase</keyword>
<dbReference type="InterPro" id="IPR002376">
    <property type="entry name" value="Formyl_transf_N"/>
</dbReference>
<dbReference type="PANTHER" id="PTHR43369:SF2">
    <property type="entry name" value="PHOSPHORIBOSYLGLYCINAMIDE FORMYLTRANSFERASE"/>
    <property type="match status" value="1"/>
</dbReference>
<dbReference type="PANTHER" id="PTHR43369">
    <property type="entry name" value="PHOSPHORIBOSYLGLYCINAMIDE FORMYLTRANSFERASE"/>
    <property type="match status" value="1"/>
</dbReference>
<dbReference type="InterPro" id="IPR036477">
    <property type="entry name" value="Formyl_transf_N_sf"/>
</dbReference>
<dbReference type="EMBL" id="NEVK01000005">
    <property type="protein sequence ID" value="OZI22131.1"/>
    <property type="molecule type" value="Genomic_DNA"/>
</dbReference>
<name>A0A261RB27_9BORD</name>
<keyword evidence="7" id="KW-1185">Reference proteome</keyword>
<keyword evidence="4" id="KW-0658">Purine biosynthesis</keyword>
<protein>
    <recommendedName>
        <fullName evidence="2">phosphoribosylglycinamide formyltransferase 1</fullName>
        <ecNumber evidence="2">2.1.2.2</ecNumber>
    </recommendedName>
</protein>
<evidence type="ECO:0000256" key="3">
    <source>
        <dbReference type="ARBA" id="ARBA00022679"/>
    </source>
</evidence>
<dbReference type="GO" id="GO:0006189">
    <property type="term" value="P:'de novo' IMP biosynthetic process"/>
    <property type="evidence" value="ECO:0007669"/>
    <property type="project" value="TreeGrafter"/>
</dbReference>
<dbReference type="EC" id="2.1.2.2" evidence="2"/>
<evidence type="ECO:0000259" key="5">
    <source>
        <dbReference type="Pfam" id="PF00551"/>
    </source>
</evidence>
<sequence length="226" mass="25053">MTDTAMYRVVFLGSTGGAVLSRLVSHEFVRELTHEVVADRPCGFLQIAEQSGMATAMLPANNGHEFSMALHRRYDGMSNLIFLSFYTRLLTNPLLDGHKGRLFNCHPSVLPSFKGMHGFDDTYASSSLFMGCSLHQIDAGIDTGPCVLQAALPIDRRLPKAQLRHGVFLAQYYSALQFLLWLKQGRLVIDATGHASVRDLQFRTSPFSPNLDADFFAQCGIPNELI</sequence>
<dbReference type="GO" id="GO:0004644">
    <property type="term" value="F:phosphoribosylglycinamide formyltransferase activity"/>
    <property type="evidence" value="ECO:0007669"/>
    <property type="project" value="UniProtKB-EC"/>
</dbReference>
<evidence type="ECO:0000256" key="2">
    <source>
        <dbReference type="ARBA" id="ARBA00012254"/>
    </source>
</evidence>
<evidence type="ECO:0000256" key="1">
    <source>
        <dbReference type="ARBA" id="ARBA00005054"/>
    </source>
</evidence>
<dbReference type="AlphaFoldDB" id="A0A261RB27"/>
<dbReference type="GO" id="GO:0005829">
    <property type="term" value="C:cytosol"/>
    <property type="evidence" value="ECO:0007669"/>
    <property type="project" value="TreeGrafter"/>
</dbReference>
<dbReference type="Proteomes" id="UP000216947">
    <property type="component" value="Unassembled WGS sequence"/>
</dbReference>
<evidence type="ECO:0000313" key="6">
    <source>
        <dbReference type="EMBL" id="OZI22131.1"/>
    </source>
</evidence>
<evidence type="ECO:0000313" key="7">
    <source>
        <dbReference type="Proteomes" id="UP000216947"/>
    </source>
</evidence>
<dbReference type="Gene3D" id="3.40.50.170">
    <property type="entry name" value="Formyl transferase, N-terminal domain"/>
    <property type="match status" value="1"/>
</dbReference>
<dbReference type="Pfam" id="PF00551">
    <property type="entry name" value="Formyl_trans_N"/>
    <property type="match status" value="1"/>
</dbReference>
<comment type="pathway">
    <text evidence="1">Purine metabolism; IMP biosynthesis via de novo pathway; N(2)-formyl-N(1)-(5-phospho-D-ribosyl)glycinamide from N(1)-(5-phospho-D-ribosyl)glycinamide (10-formyl THF route): step 1/1.</text>
</comment>
<gene>
    <name evidence="6" type="ORF">CAL19_10835</name>
</gene>
<dbReference type="SUPFAM" id="SSF53328">
    <property type="entry name" value="Formyltransferase"/>
    <property type="match status" value="1"/>
</dbReference>
<organism evidence="6 7">
    <name type="scientific">Bordetella genomosp. 7</name>
    <dbReference type="NCBI Taxonomy" id="1416805"/>
    <lineage>
        <taxon>Bacteria</taxon>
        <taxon>Pseudomonadati</taxon>
        <taxon>Pseudomonadota</taxon>
        <taxon>Betaproteobacteria</taxon>
        <taxon>Burkholderiales</taxon>
        <taxon>Alcaligenaceae</taxon>
        <taxon>Bordetella</taxon>
    </lineage>
</organism>
<feature type="domain" description="Formyl transferase N-terminal" evidence="5">
    <location>
        <begin position="47"/>
        <end position="162"/>
    </location>
</feature>
<reference evidence="7" key="1">
    <citation type="submission" date="2017-05" db="EMBL/GenBank/DDBJ databases">
        <title>Complete and WGS of Bordetella genogroups.</title>
        <authorList>
            <person name="Spilker T."/>
            <person name="Lipuma J."/>
        </authorList>
    </citation>
    <scope>NUCLEOTIDE SEQUENCE [LARGE SCALE GENOMIC DNA]</scope>
    <source>
        <strain evidence="7">AU18089</strain>
    </source>
</reference>
<evidence type="ECO:0000256" key="4">
    <source>
        <dbReference type="ARBA" id="ARBA00022755"/>
    </source>
</evidence>
<comment type="caution">
    <text evidence="6">The sequence shown here is derived from an EMBL/GenBank/DDBJ whole genome shotgun (WGS) entry which is preliminary data.</text>
</comment>
<proteinExistence type="predicted"/>